<name>A0A4R1NFW5_9GAMM</name>
<evidence type="ECO:0008006" key="3">
    <source>
        <dbReference type="Google" id="ProtNLM"/>
    </source>
</evidence>
<dbReference type="PANTHER" id="PTHR14097:SF7">
    <property type="entry name" value="OXIDOREDUCTASE HTATIP2"/>
    <property type="match status" value="1"/>
</dbReference>
<protein>
    <recommendedName>
        <fullName evidence="3">NAD(P)-binding domain-containing protein</fullName>
    </recommendedName>
</protein>
<sequence length="215" mass="23279">MRVLILGATGQVGRHALSQALAHEDISLIIAPTRRALPAHPKLCNPVSDDLEQTLPGIQALTIDAMICAIGTTIAKAGSKHAFRQIDYVLPITFAETALARGAWACALISSPGASLNIPLTYCQTKGELERNIKKLGFHSLTIIRPGMIGGHREEFRLAERVIFPIAKALRPILPLGLRINPPENIARALIDSVLYRKNGICLLTSRDLVDYPAA</sequence>
<dbReference type="PANTHER" id="PTHR14097">
    <property type="entry name" value="OXIDOREDUCTASE HTATIP2"/>
    <property type="match status" value="1"/>
</dbReference>
<evidence type="ECO:0000313" key="1">
    <source>
        <dbReference type="EMBL" id="TCL04631.1"/>
    </source>
</evidence>
<proteinExistence type="predicted"/>
<organism evidence="1 2">
    <name type="scientific">Sodalis ligni</name>
    <dbReference type="NCBI Taxonomy" id="2697027"/>
    <lineage>
        <taxon>Bacteria</taxon>
        <taxon>Pseudomonadati</taxon>
        <taxon>Pseudomonadota</taxon>
        <taxon>Gammaproteobacteria</taxon>
        <taxon>Enterobacterales</taxon>
        <taxon>Bruguierivoracaceae</taxon>
        <taxon>Sodalis</taxon>
    </lineage>
</organism>
<dbReference type="Gene3D" id="3.40.50.720">
    <property type="entry name" value="NAD(P)-binding Rossmann-like Domain"/>
    <property type="match status" value="1"/>
</dbReference>
<dbReference type="OrthoDB" id="9798632at2"/>
<reference evidence="1 2" key="1">
    <citation type="submission" date="2019-02" db="EMBL/GenBank/DDBJ databases">
        <title>Investigation of anaerobic lignin degradation for improved lignocellulosic biofuels.</title>
        <authorList>
            <person name="Deangelis K."/>
        </authorList>
    </citation>
    <scope>NUCLEOTIDE SEQUENCE [LARGE SCALE GENOMIC DNA]</scope>
    <source>
        <strain evidence="1 2">159R</strain>
    </source>
</reference>
<dbReference type="SUPFAM" id="SSF51735">
    <property type="entry name" value="NAD(P)-binding Rossmann-fold domains"/>
    <property type="match status" value="1"/>
</dbReference>
<dbReference type="InterPro" id="IPR036291">
    <property type="entry name" value="NAD(P)-bd_dom_sf"/>
</dbReference>
<dbReference type="RefSeq" id="WP_132923407.1">
    <property type="nucleotide sequence ID" value="NZ_SJOI01000001.1"/>
</dbReference>
<keyword evidence="2" id="KW-1185">Reference proteome</keyword>
<dbReference type="Proteomes" id="UP000294555">
    <property type="component" value="Unassembled WGS sequence"/>
</dbReference>
<dbReference type="EMBL" id="SJOI01000001">
    <property type="protein sequence ID" value="TCL04631.1"/>
    <property type="molecule type" value="Genomic_DNA"/>
</dbReference>
<accession>A0A4R1NFW5</accession>
<gene>
    <name evidence="1" type="ORF">EZJ58_2762</name>
</gene>
<evidence type="ECO:0000313" key="2">
    <source>
        <dbReference type="Proteomes" id="UP000294555"/>
    </source>
</evidence>
<dbReference type="AlphaFoldDB" id="A0A4R1NFW5"/>
<comment type="caution">
    <text evidence="1">The sequence shown here is derived from an EMBL/GenBank/DDBJ whole genome shotgun (WGS) entry which is preliminary data.</text>
</comment>